<sequence>MIQNRLSIVNGAYIDSVGISSVFQVGDSVDIIPRIKVYAVQREEEIDFGNEGDLKQYNIYSENLPRPLIYENVQTAFFHECPVIRVGAVKVTSISSAGVVHFGSTNTIDGESRVKHIRQLRSRNERSDS</sequence>
<keyword evidence="2" id="KW-1185">Reference proteome</keyword>
<name>A0A084GJB5_METID</name>
<evidence type="ECO:0000313" key="2">
    <source>
        <dbReference type="Proteomes" id="UP000028549"/>
    </source>
</evidence>
<dbReference type="STRING" id="246786.GS18_0221650"/>
<reference evidence="1 2" key="1">
    <citation type="journal article" date="2005" name="Int. J. Syst. Evol. Microbiol.">
        <title>Bacillus cibi sp. nov., isolated from jeotgal, a traditional Korean fermented seafood.</title>
        <authorList>
            <person name="Yoon J.H."/>
            <person name="Lee C.H."/>
            <person name="Oh T.K."/>
        </authorList>
    </citation>
    <scope>NUCLEOTIDE SEQUENCE [LARGE SCALE GENOMIC DNA]</scope>
    <source>
        <strain evidence="1 2">DSM 16189</strain>
    </source>
</reference>
<dbReference type="Pfam" id="PF10970">
    <property type="entry name" value="GerPE"/>
    <property type="match status" value="1"/>
</dbReference>
<organism evidence="1 2">
    <name type="scientific">Metabacillus indicus</name>
    <name type="common">Bacillus indicus</name>
    <dbReference type="NCBI Taxonomy" id="246786"/>
    <lineage>
        <taxon>Bacteria</taxon>
        <taxon>Bacillati</taxon>
        <taxon>Bacillota</taxon>
        <taxon>Bacilli</taxon>
        <taxon>Bacillales</taxon>
        <taxon>Bacillaceae</taxon>
        <taxon>Metabacillus</taxon>
    </lineage>
</organism>
<protein>
    <submittedName>
        <fullName evidence="1">Uncharacterized protein</fullName>
    </submittedName>
</protein>
<dbReference type="EMBL" id="JNVC02000024">
    <property type="protein sequence ID" value="KEZ47427.1"/>
    <property type="molecule type" value="Genomic_DNA"/>
</dbReference>
<dbReference type="RefSeq" id="WP_029283780.1">
    <property type="nucleotide sequence ID" value="NZ_CP176757.1"/>
</dbReference>
<dbReference type="AlphaFoldDB" id="A0A084GJB5"/>
<gene>
    <name evidence="1" type="ORF">GS18_0221650</name>
</gene>
<evidence type="ECO:0000313" key="1">
    <source>
        <dbReference type="EMBL" id="KEZ47427.1"/>
    </source>
</evidence>
<comment type="caution">
    <text evidence="1">The sequence shown here is derived from an EMBL/GenBank/DDBJ whole genome shotgun (WGS) entry which is preliminary data.</text>
</comment>
<dbReference type="Proteomes" id="UP000028549">
    <property type="component" value="Unassembled WGS sequence"/>
</dbReference>
<dbReference type="OrthoDB" id="2599887at2"/>
<dbReference type="InterPro" id="IPR024496">
    <property type="entry name" value="Spore_germ_GerPE"/>
</dbReference>
<accession>A0A084GJB5</accession>
<proteinExistence type="predicted"/>